<reference evidence="2 3" key="1">
    <citation type="submission" date="2019-05" db="EMBL/GenBank/DDBJ databases">
        <title>Another draft genome of Portunus trituberculatus and its Hox gene families provides insights of decapod evolution.</title>
        <authorList>
            <person name="Jeong J.-H."/>
            <person name="Song I."/>
            <person name="Kim S."/>
            <person name="Choi T."/>
            <person name="Kim D."/>
            <person name="Ryu S."/>
            <person name="Kim W."/>
        </authorList>
    </citation>
    <scope>NUCLEOTIDE SEQUENCE [LARGE SCALE GENOMIC DNA]</scope>
    <source>
        <tissue evidence="2">Muscle</tissue>
    </source>
</reference>
<feature type="region of interest" description="Disordered" evidence="1">
    <location>
        <begin position="1"/>
        <end position="25"/>
    </location>
</feature>
<name>A0A5B7HK12_PORTR</name>
<protein>
    <submittedName>
        <fullName evidence="2">Uncharacterized protein</fullName>
    </submittedName>
</protein>
<evidence type="ECO:0000313" key="3">
    <source>
        <dbReference type="Proteomes" id="UP000324222"/>
    </source>
</evidence>
<organism evidence="2 3">
    <name type="scientific">Portunus trituberculatus</name>
    <name type="common">Swimming crab</name>
    <name type="synonym">Neptunus trituberculatus</name>
    <dbReference type="NCBI Taxonomy" id="210409"/>
    <lineage>
        <taxon>Eukaryota</taxon>
        <taxon>Metazoa</taxon>
        <taxon>Ecdysozoa</taxon>
        <taxon>Arthropoda</taxon>
        <taxon>Crustacea</taxon>
        <taxon>Multicrustacea</taxon>
        <taxon>Malacostraca</taxon>
        <taxon>Eumalacostraca</taxon>
        <taxon>Eucarida</taxon>
        <taxon>Decapoda</taxon>
        <taxon>Pleocyemata</taxon>
        <taxon>Brachyura</taxon>
        <taxon>Eubrachyura</taxon>
        <taxon>Portunoidea</taxon>
        <taxon>Portunidae</taxon>
        <taxon>Portuninae</taxon>
        <taxon>Portunus</taxon>
    </lineage>
</organism>
<accession>A0A5B7HK12</accession>
<evidence type="ECO:0000256" key="1">
    <source>
        <dbReference type="SAM" id="MobiDB-lite"/>
    </source>
</evidence>
<feature type="region of interest" description="Disordered" evidence="1">
    <location>
        <begin position="61"/>
        <end position="92"/>
    </location>
</feature>
<evidence type="ECO:0000313" key="2">
    <source>
        <dbReference type="EMBL" id="MPC70513.1"/>
    </source>
</evidence>
<dbReference type="Proteomes" id="UP000324222">
    <property type="component" value="Unassembled WGS sequence"/>
</dbReference>
<dbReference type="EMBL" id="VSRR010031251">
    <property type="protein sequence ID" value="MPC70513.1"/>
    <property type="molecule type" value="Genomic_DNA"/>
</dbReference>
<keyword evidence="3" id="KW-1185">Reference proteome</keyword>
<gene>
    <name evidence="2" type="ORF">E2C01_064762</name>
</gene>
<proteinExistence type="predicted"/>
<comment type="caution">
    <text evidence="2">The sequence shown here is derived from an EMBL/GenBank/DDBJ whole genome shotgun (WGS) entry which is preliminary data.</text>
</comment>
<dbReference type="AlphaFoldDB" id="A0A5B7HK12"/>
<sequence>MAIAVGGEESAGEGGVWASGSRPHEDLCTRTSWADARTALAHINKVSVSLSFLRVVQAAAFPPPRGTQPGQPRAALRERQRQGGLAPREAEGSCCRCGKEVVHFLAAPWVCEGGRYHHHHAP</sequence>